<name>A0ABN5B7D0_9SPHN</name>
<organism evidence="1 2">
    <name type="scientific">Blastomonas fulva</name>
    <dbReference type="NCBI Taxonomy" id="1550728"/>
    <lineage>
        <taxon>Bacteria</taxon>
        <taxon>Pseudomonadati</taxon>
        <taxon>Pseudomonadota</taxon>
        <taxon>Alphaproteobacteria</taxon>
        <taxon>Sphingomonadales</taxon>
        <taxon>Sphingomonadaceae</taxon>
        <taxon>Blastomonas</taxon>
    </lineage>
</organism>
<proteinExistence type="predicted"/>
<dbReference type="RefSeq" id="WP_117351458.1">
    <property type="nucleotide sequence ID" value="NZ_CBDIRB010000001.1"/>
</dbReference>
<reference evidence="1 2" key="1">
    <citation type="submission" date="2017-03" db="EMBL/GenBank/DDBJ databases">
        <title>Complete genome sequence of Blastomonas fulva degrading microcsystin LR.</title>
        <authorList>
            <person name="Lee H.-g."/>
            <person name="Jin L."/>
            <person name="oh H.-M."/>
        </authorList>
    </citation>
    <scope>NUCLEOTIDE SEQUENCE [LARGE SCALE GENOMIC DNA]</scope>
    <source>
        <strain evidence="1 2">T2</strain>
    </source>
</reference>
<accession>A0ABN5B7D0</accession>
<evidence type="ECO:0000313" key="1">
    <source>
        <dbReference type="EMBL" id="ASR50610.1"/>
    </source>
</evidence>
<dbReference type="Proteomes" id="UP000258016">
    <property type="component" value="Chromosome"/>
</dbReference>
<keyword evidence="2" id="KW-1185">Reference proteome</keyword>
<protein>
    <submittedName>
        <fullName evidence="1">Uncharacterized protein</fullName>
    </submittedName>
</protein>
<evidence type="ECO:0000313" key="2">
    <source>
        <dbReference type="Proteomes" id="UP000258016"/>
    </source>
</evidence>
<sequence length="60" mass="6135">MTRNNQRDNNVMTDVKLAAISALATALVILLANASPGWGADEPMAESGPIIADSSGLIAP</sequence>
<gene>
    <name evidence="1" type="ORF">B5J99_03285</name>
</gene>
<dbReference type="EMBL" id="CP020083">
    <property type="protein sequence ID" value="ASR50610.1"/>
    <property type="molecule type" value="Genomic_DNA"/>
</dbReference>
<dbReference type="GeneID" id="303484595"/>